<dbReference type="InterPro" id="IPR002734">
    <property type="entry name" value="RibDG_C"/>
</dbReference>
<dbReference type="Proteomes" id="UP001500305">
    <property type="component" value="Unassembled WGS sequence"/>
</dbReference>
<dbReference type="Gene3D" id="3.40.430.10">
    <property type="entry name" value="Dihydrofolate Reductase, subunit A"/>
    <property type="match status" value="1"/>
</dbReference>
<dbReference type="InterPro" id="IPR050765">
    <property type="entry name" value="Riboflavin_Biosynth_HTPR"/>
</dbReference>
<protein>
    <submittedName>
        <fullName evidence="5">Pyrimidine reductase family protein</fullName>
    </submittedName>
</protein>
<dbReference type="PANTHER" id="PTHR38011:SF7">
    <property type="entry name" value="2,5-DIAMINO-6-RIBOSYLAMINO-4(3H)-PYRIMIDINONE 5'-PHOSPHATE REDUCTASE"/>
    <property type="match status" value="1"/>
</dbReference>
<feature type="domain" description="Bacterial bifunctional deaminase-reductase C-terminal" evidence="4">
    <location>
        <begin position="36"/>
        <end position="236"/>
    </location>
</feature>
<evidence type="ECO:0000256" key="3">
    <source>
        <dbReference type="ARBA" id="ARBA00023002"/>
    </source>
</evidence>
<keyword evidence="6" id="KW-1185">Reference proteome</keyword>
<dbReference type="SUPFAM" id="SSF53597">
    <property type="entry name" value="Dihydrofolate reductase-like"/>
    <property type="match status" value="1"/>
</dbReference>
<organism evidence="5 6">
    <name type="scientific">Kitasatospora cystarginea</name>
    <dbReference type="NCBI Taxonomy" id="58350"/>
    <lineage>
        <taxon>Bacteria</taxon>
        <taxon>Bacillati</taxon>
        <taxon>Actinomycetota</taxon>
        <taxon>Actinomycetes</taxon>
        <taxon>Kitasatosporales</taxon>
        <taxon>Streptomycetaceae</taxon>
        <taxon>Kitasatospora</taxon>
    </lineage>
</organism>
<dbReference type="PANTHER" id="PTHR38011">
    <property type="entry name" value="DIHYDROFOLATE REDUCTASE FAMILY PROTEIN (AFU_ORTHOLOGUE AFUA_8G06820)"/>
    <property type="match status" value="1"/>
</dbReference>
<evidence type="ECO:0000313" key="6">
    <source>
        <dbReference type="Proteomes" id="UP001500305"/>
    </source>
</evidence>
<dbReference type="InterPro" id="IPR024072">
    <property type="entry name" value="DHFR-like_dom_sf"/>
</dbReference>
<evidence type="ECO:0000259" key="4">
    <source>
        <dbReference type="Pfam" id="PF01872"/>
    </source>
</evidence>
<reference evidence="5 6" key="1">
    <citation type="journal article" date="2019" name="Int. J. Syst. Evol. Microbiol.">
        <title>The Global Catalogue of Microorganisms (GCM) 10K type strain sequencing project: providing services to taxonomists for standard genome sequencing and annotation.</title>
        <authorList>
            <consortium name="The Broad Institute Genomics Platform"/>
            <consortium name="The Broad Institute Genome Sequencing Center for Infectious Disease"/>
            <person name="Wu L."/>
            <person name="Ma J."/>
        </authorList>
    </citation>
    <scope>NUCLEOTIDE SEQUENCE [LARGE SCALE GENOMIC DNA]</scope>
    <source>
        <strain evidence="5 6">JCM 7356</strain>
    </source>
</reference>
<dbReference type="EMBL" id="BAAATR010000009">
    <property type="protein sequence ID" value="GAA2242803.1"/>
    <property type="molecule type" value="Genomic_DNA"/>
</dbReference>
<gene>
    <name evidence="5" type="ORF">GCM10010430_25500</name>
</gene>
<keyword evidence="2" id="KW-0521">NADP</keyword>
<evidence type="ECO:0000313" key="5">
    <source>
        <dbReference type="EMBL" id="GAA2242803.1"/>
    </source>
</evidence>
<comment type="pathway">
    <text evidence="1">Cofactor biosynthesis; riboflavin biosynthesis.</text>
</comment>
<name>A0ABN3DVR9_9ACTN</name>
<sequence length="264" mass="27990">MRQLYPQPVVVAPESDRTRWLAEVYRYPAEAAAGRPWVRACMVSALDGAAVWRGRSGGLSGPADAELLGVLRALADAVLVGAGTARSEGYGPAEVHPELVRARSAAGQEPAPAIAVVSARLDLDPASDLFARPAASPGARTMVITARRAPAAARRALERVAEVVVAGEEQVEPSLLMRELTARGLCRVHCEGGPRLLGRLWAAGLLDELCLTVSPLLTAGESPRILDQRGAADRTRMVLAAVLEEDGFLFTRYTRSRAAGPSSR</sequence>
<keyword evidence="3" id="KW-0560">Oxidoreductase</keyword>
<comment type="caution">
    <text evidence="5">The sequence shown here is derived from an EMBL/GenBank/DDBJ whole genome shotgun (WGS) entry which is preliminary data.</text>
</comment>
<proteinExistence type="predicted"/>
<dbReference type="RefSeq" id="WP_344636430.1">
    <property type="nucleotide sequence ID" value="NZ_BAAATR010000009.1"/>
</dbReference>
<evidence type="ECO:0000256" key="2">
    <source>
        <dbReference type="ARBA" id="ARBA00022857"/>
    </source>
</evidence>
<evidence type="ECO:0000256" key="1">
    <source>
        <dbReference type="ARBA" id="ARBA00005104"/>
    </source>
</evidence>
<dbReference type="NCBIfam" id="NF010663">
    <property type="entry name" value="PRK14059.1-1"/>
    <property type="match status" value="1"/>
</dbReference>
<accession>A0ABN3DVR9</accession>
<dbReference type="Pfam" id="PF01872">
    <property type="entry name" value="RibD_C"/>
    <property type="match status" value="1"/>
</dbReference>